<proteinExistence type="predicted"/>
<evidence type="ECO:0000313" key="2">
    <source>
        <dbReference type="Proteomes" id="UP001374584"/>
    </source>
</evidence>
<comment type="caution">
    <text evidence="1">The sequence shown here is derived from an EMBL/GenBank/DDBJ whole genome shotgun (WGS) entry which is preliminary data.</text>
</comment>
<organism evidence="1 2">
    <name type="scientific">Phaseolus coccineus</name>
    <name type="common">Scarlet runner bean</name>
    <name type="synonym">Phaseolus multiflorus</name>
    <dbReference type="NCBI Taxonomy" id="3886"/>
    <lineage>
        <taxon>Eukaryota</taxon>
        <taxon>Viridiplantae</taxon>
        <taxon>Streptophyta</taxon>
        <taxon>Embryophyta</taxon>
        <taxon>Tracheophyta</taxon>
        <taxon>Spermatophyta</taxon>
        <taxon>Magnoliopsida</taxon>
        <taxon>eudicotyledons</taxon>
        <taxon>Gunneridae</taxon>
        <taxon>Pentapetalae</taxon>
        <taxon>rosids</taxon>
        <taxon>fabids</taxon>
        <taxon>Fabales</taxon>
        <taxon>Fabaceae</taxon>
        <taxon>Papilionoideae</taxon>
        <taxon>50 kb inversion clade</taxon>
        <taxon>NPAAA clade</taxon>
        <taxon>indigoferoid/millettioid clade</taxon>
        <taxon>Phaseoleae</taxon>
        <taxon>Phaseolus</taxon>
    </lineage>
</organism>
<protein>
    <submittedName>
        <fullName evidence="1">Uncharacterized protein</fullName>
    </submittedName>
</protein>
<keyword evidence="2" id="KW-1185">Reference proteome</keyword>
<name>A0AAN9MGR3_PHACN</name>
<reference evidence="1 2" key="1">
    <citation type="submission" date="2024-01" db="EMBL/GenBank/DDBJ databases">
        <title>The genomes of 5 underutilized Papilionoideae crops provide insights into root nodulation and disease resistanc.</title>
        <authorList>
            <person name="Jiang F."/>
        </authorList>
    </citation>
    <scope>NUCLEOTIDE SEQUENCE [LARGE SCALE GENOMIC DNA]</scope>
    <source>
        <strain evidence="1">JINMINGXINNONG_FW02</strain>
        <tissue evidence="1">Leaves</tissue>
    </source>
</reference>
<sequence length="68" mass="7747">MGRDSYFSTASVVTRYHPSLPFITSQSPILLWSSWTDEGKFQCFYSESSTRASLSDRLELFPRSSMLG</sequence>
<gene>
    <name evidence="1" type="ORF">VNO80_19605</name>
</gene>
<accession>A0AAN9MGR3</accession>
<dbReference type="EMBL" id="JAYMYR010000007">
    <property type="protein sequence ID" value="KAK7354147.1"/>
    <property type="molecule type" value="Genomic_DNA"/>
</dbReference>
<evidence type="ECO:0000313" key="1">
    <source>
        <dbReference type="EMBL" id="KAK7354147.1"/>
    </source>
</evidence>
<dbReference type="Proteomes" id="UP001374584">
    <property type="component" value="Unassembled WGS sequence"/>
</dbReference>
<dbReference type="AlphaFoldDB" id="A0AAN9MGR3"/>